<dbReference type="PROSITE" id="PS50089">
    <property type="entry name" value="ZF_RING_2"/>
    <property type="match status" value="1"/>
</dbReference>
<dbReference type="AlphaFoldDB" id="A0A816V1Z8"/>
<dbReference type="GO" id="GO:0070936">
    <property type="term" value="P:protein K48-linked ubiquitination"/>
    <property type="evidence" value="ECO:0007669"/>
    <property type="project" value="TreeGrafter"/>
</dbReference>
<evidence type="ECO:0000256" key="2">
    <source>
        <dbReference type="ARBA" id="ARBA00022771"/>
    </source>
</evidence>
<proteinExistence type="predicted"/>
<keyword evidence="1" id="KW-0645">Protease</keyword>
<dbReference type="GO" id="GO:0005886">
    <property type="term" value="C:plasma membrane"/>
    <property type="evidence" value="ECO:0007669"/>
    <property type="project" value="TreeGrafter"/>
</dbReference>
<dbReference type="InterPro" id="IPR055111">
    <property type="entry name" value="RNF34_RFFL_HeH"/>
</dbReference>
<reference evidence="9" key="1">
    <citation type="submission" date="2021-02" db="EMBL/GenBank/DDBJ databases">
        <authorList>
            <person name="Nowell W R."/>
        </authorList>
    </citation>
    <scope>NUCLEOTIDE SEQUENCE</scope>
</reference>
<keyword evidence="4" id="KW-0378">Hydrolase</keyword>
<evidence type="ECO:0000313" key="9">
    <source>
        <dbReference type="EMBL" id="CAF2108458.1"/>
    </source>
</evidence>
<keyword evidence="3" id="KW-0833">Ubl conjugation pathway</keyword>
<dbReference type="InterPro" id="IPR001841">
    <property type="entry name" value="Znf_RING"/>
</dbReference>
<dbReference type="InterPro" id="IPR013083">
    <property type="entry name" value="Znf_RING/FYVE/PHD"/>
</dbReference>
<dbReference type="Gene3D" id="3.30.40.10">
    <property type="entry name" value="Zinc/RING finger domain, C3HC4 (zinc finger)"/>
    <property type="match status" value="1"/>
</dbReference>
<feature type="region of interest" description="Disordered" evidence="7">
    <location>
        <begin position="189"/>
        <end position="210"/>
    </location>
</feature>
<feature type="domain" description="RING-type" evidence="8">
    <location>
        <begin position="302"/>
        <end position="337"/>
    </location>
</feature>
<dbReference type="GO" id="GO:0061630">
    <property type="term" value="F:ubiquitin protein ligase activity"/>
    <property type="evidence" value="ECO:0007669"/>
    <property type="project" value="TreeGrafter"/>
</dbReference>
<keyword evidence="5" id="KW-0862">Zinc</keyword>
<keyword evidence="2 6" id="KW-0863">Zinc-finger</keyword>
<evidence type="ECO:0000256" key="7">
    <source>
        <dbReference type="SAM" id="MobiDB-lite"/>
    </source>
</evidence>
<evidence type="ECO:0000256" key="5">
    <source>
        <dbReference type="ARBA" id="ARBA00022833"/>
    </source>
</evidence>
<comment type="caution">
    <text evidence="9">The sequence shown here is derived from an EMBL/GenBank/DDBJ whole genome shotgun (WGS) entry which is preliminary data.</text>
</comment>
<name>A0A816V1Z8_9BILA</name>
<evidence type="ECO:0000259" key="8">
    <source>
        <dbReference type="PROSITE" id="PS50089"/>
    </source>
</evidence>
<evidence type="ECO:0000256" key="1">
    <source>
        <dbReference type="ARBA" id="ARBA00022670"/>
    </source>
</evidence>
<sequence length="342" mass="38716">MTDLQRNQGWLVSALKHLYELLLHDLTNTFKISEPDLISLLVNKHDIISALIQSLSTCQLDVWNKTHGHVTIDTLVDGRFTHEESIKTHLDLLSFLLKKGNLYLILKRSEELWDTLITNENASSFGRELGLNWFITCVEDLSRDSKLALFEKRISKLDLSNLSPKGFECYKLYFARYNLERFRRAKRSSNDSNKSTLSNTSSSNINSSCVNEHSEPIAPIEGASPRINYACMTLNDISTLESIDDLTAQQLQQILVHNYGSIAGCVEKSELISKVKLLYHDEKQKKESNAKISKEDPNENLCKVCLDANIDCVVLNCGHLCTCIRCGEQLSNCPICRCAITR</sequence>
<evidence type="ECO:0000313" key="10">
    <source>
        <dbReference type="Proteomes" id="UP000663856"/>
    </source>
</evidence>
<dbReference type="GO" id="GO:0005737">
    <property type="term" value="C:cytoplasm"/>
    <property type="evidence" value="ECO:0007669"/>
    <property type="project" value="TreeGrafter"/>
</dbReference>
<protein>
    <recommendedName>
        <fullName evidence="8">RING-type domain-containing protein</fullName>
    </recommendedName>
</protein>
<dbReference type="Pfam" id="PF25010">
    <property type="entry name" value="ARM_UBP24_USP9X-Y"/>
    <property type="match status" value="1"/>
</dbReference>
<accession>A0A816V1Z8</accession>
<evidence type="ECO:0000256" key="4">
    <source>
        <dbReference type="ARBA" id="ARBA00022801"/>
    </source>
</evidence>
<feature type="compositionally biased region" description="Low complexity" evidence="7">
    <location>
        <begin position="190"/>
        <end position="208"/>
    </location>
</feature>
<dbReference type="Proteomes" id="UP000663856">
    <property type="component" value="Unassembled WGS sequence"/>
</dbReference>
<dbReference type="PANTHER" id="PTHR14879">
    <property type="entry name" value="CASPASE REGULATOR, RING FINGER DOMAIN-CONTAINING"/>
    <property type="match status" value="1"/>
</dbReference>
<keyword evidence="2 6" id="KW-0479">Metal-binding</keyword>
<dbReference type="GO" id="GO:0008270">
    <property type="term" value="F:zinc ion binding"/>
    <property type="evidence" value="ECO:0007669"/>
    <property type="project" value="UniProtKB-KW"/>
</dbReference>
<gene>
    <name evidence="9" type="ORF">WKI299_LOCUS21803</name>
</gene>
<evidence type="ECO:0000256" key="6">
    <source>
        <dbReference type="PROSITE-ProRule" id="PRU00175"/>
    </source>
</evidence>
<dbReference type="InterPro" id="IPR056850">
    <property type="entry name" value="ARM_UBP34_24_USP9X_Y"/>
</dbReference>
<dbReference type="GO" id="GO:1902042">
    <property type="term" value="P:negative regulation of extrinsic apoptotic signaling pathway via death domain receptors"/>
    <property type="evidence" value="ECO:0007669"/>
    <property type="project" value="TreeGrafter"/>
</dbReference>
<dbReference type="PANTHER" id="PTHR14879:SF15">
    <property type="entry name" value="E3 UBIQUITIN-PROTEIN LIGASE RIFIFYLIN-LIKE PROTEIN"/>
    <property type="match status" value="1"/>
</dbReference>
<dbReference type="Pfam" id="PF22968">
    <property type="entry name" value="RNF34L-like_3rd"/>
    <property type="match status" value="1"/>
</dbReference>
<dbReference type="SMART" id="SM00184">
    <property type="entry name" value="RING"/>
    <property type="match status" value="1"/>
</dbReference>
<dbReference type="GO" id="GO:0043161">
    <property type="term" value="P:proteasome-mediated ubiquitin-dependent protein catabolic process"/>
    <property type="evidence" value="ECO:0007669"/>
    <property type="project" value="TreeGrafter"/>
</dbReference>
<dbReference type="Pfam" id="PF13920">
    <property type="entry name" value="zf-C3HC4_3"/>
    <property type="match status" value="1"/>
</dbReference>
<organism evidence="9 10">
    <name type="scientific">Rotaria magnacalcarata</name>
    <dbReference type="NCBI Taxonomy" id="392030"/>
    <lineage>
        <taxon>Eukaryota</taxon>
        <taxon>Metazoa</taxon>
        <taxon>Spiralia</taxon>
        <taxon>Gnathifera</taxon>
        <taxon>Rotifera</taxon>
        <taxon>Eurotatoria</taxon>
        <taxon>Bdelloidea</taxon>
        <taxon>Philodinida</taxon>
        <taxon>Philodinidae</taxon>
        <taxon>Rotaria</taxon>
    </lineage>
</organism>
<dbReference type="InterPro" id="IPR051728">
    <property type="entry name" value="RING-FYVE_E3_ubiquitin-ligase"/>
</dbReference>
<feature type="non-terminal residue" evidence="9">
    <location>
        <position position="1"/>
    </location>
</feature>
<dbReference type="EMBL" id="CAJNRF010009274">
    <property type="protein sequence ID" value="CAF2108458.1"/>
    <property type="molecule type" value="Genomic_DNA"/>
</dbReference>
<evidence type="ECO:0000256" key="3">
    <source>
        <dbReference type="ARBA" id="ARBA00022786"/>
    </source>
</evidence>
<dbReference type="GO" id="GO:0008233">
    <property type="term" value="F:peptidase activity"/>
    <property type="evidence" value="ECO:0007669"/>
    <property type="project" value="UniProtKB-KW"/>
</dbReference>